<dbReference type="EMBL" id="BAAAPE010000001">
    <property type="protein sequence ID" value="GAA2060599.1"/>
    <property type="molecule type" value="Genomic_DNA"/>
</dbReference>
<name>A0ABN2VEM5_9ACTN</name>
<dbReference type="InterPro" id="IPR016032">
    <property type="entry name" value="Sig_transdc_resp-reg_C-effctor"/>
</dbReference>
<dbReference type="PANTHER" id="PTHR34293:SF1">
    <property type="entry name" value="HTH-TYPE TRANSCRIPTIONAL REGULATOR TRMBL2"/>
    <property type="match status" value="1"/>
</dbReference>
<dbReference type="Gene3D" id="1.10.10.10">
    <property type="entry name" value="Winged helix-like DNA-binding domain superfamily/Winged helix DNA-binding domain"/>
    <property type="match status" value="1"/>
</dbReference>
<dbReference type="InterPro" id="IPR036388">
    <property type="entry name" value="WH-like_DNA-bd_sf"/>
</dbReference>
<dbReference type="Proteomes" id="UP001500016">
    <property type="component" value="Unassembled WGS sequence"/>
</dbReference>
<accession>A0ABN2VEM5</accession>
<dbReference type="SMART" id="SM00421">
    <property type="entry name" value="HTH_LUXR"/>
    <property type="match status" value="1"/>
</dbReference>
<comment type="caution">
    <text evidence="2">The sequence shown here is derived from an EMBL/GenBank/DDBJ whole genome shotgun (WGS) entry which is preliminary data.</text>
</comment>
<evidence type="ECO:0000313" key="3">
    <source>
        <dbReference type="Proteomes" id="UP001500016"/>
    </source>
</evidence>
<dbReference type="InterPro" id="IPR000792">
    <property type="entry name" value="Tscrpt_reg_LuxR_C"/>
</dbReference>
<dbReference type="InterPro" id="IPR051797">
    <property type="entry name" value="TrmB-like"/>
</dbReference>
<evidence type="ECO:0000313" key="2">
    <source>
        <dbReference type="EMBL" id="GAA2060599.1"/>
    </source>
</evidence>
<dbReference type="SUPFAM" id="SSF46894">
    <property type="entry name" value="C-terminal effector domain of the bipartite response regulators"/>
    <property type="match status" value="1"/>
</dbReference>
<reference evidence="2 3" key="1">
    <citation type="journal article" date="2019" name="Int. J. Syst. Evol. Microbiol.">
        <title>The Global Catalogue of Microorganisms (GCM) 10K type strain sequencing project: providing services to taxonomists for standard genome sequencing and annotation.</title>
        <authorList>
            <consortium name="The Broad Institute Genomics Platform"/>
            <consortium name="The Broad Institute Genome Sequencing Center for Infectious Disease"/>
            <person name="Wu L."/>
            <person name="Ma J."/>
        </authorList>
    </citation>
    <scope>NUCLEOTIDE SEQUENCE [LARGE SCALE GENOMIC DNA]</scope>
    <source>
        <strain evidence="2 3">JCM 15478</strain>
    </source>
</reference>
<feature type="domain" description="HTH luxR-type" evidence="1">
    <location>
        <begin position="254"/>
        <end position="308"/>
    </location>
</feature>
<proteinExistence type="predicted"/>
<dbReference type="PANTHER" id="PTHR34293">
    <property type="entry name" value="HTH-TYPE TRANSCRIPTIONAL REGULATOR TRMBL2"/>
    <property type="match status" value="1"/>
</dbReference>
<organism evidence="2 3">
    <name type="scientific">Streptomyces albiaxialis</name>
    <dbReference type="NCBI Taxonomy" id="329523"/>
    <lineage>
        <taxon>Bacteria</taxon>
        <taxon>Bacillati</taxon>
        <taxon>Actinomycetota</taxon>
        <taxon>Actinomycetes</taxon>
        <taxon>Kitasatosporales</taxon>
        <taxon>Streptomycetaceae</taxon>
        <taxon>Streptomyces</taxon>
    </lineage>
</organism>
<gene>
    <name evidence="2" type="ORF">GCM10009801_02280</name>
</gene>
<protein>
    <submittedName>
        <fullName evidence="2">LuxR family transcriptional regulator</fullName>
    </submittedName>
</protein>
<evidence type="ECO:0000259" key="1">
    <source>
        <dbReference type="SMART" id="SM00421"/>
    </source>
</evidence>
<dbReference type="RefSeq" id="WP_344522969.1">
    <property type="nucleotide sequence ID" value="NZ_BAAAPE010000001.1"/>
</dbReference>
<sequence length="314" mass="33797">MGLEELGLDAQEEAVYRALVARPFVTAEELGGAGTRAVLEALVERGLASRETDGGERYAPAPPALALGAELAAHRARLGRAEAAVAELADAYRTGGLARAQRELVEVLEGRELIRRRFLQVRLAAEKSIDLLVTGGPRGTGVGEEARERTVAVRGVHTRGVVDRGFLNEPGAPERLAESLGGEGGGGGEVRFVEEIPLRLMICDDERAMLPLGGVGDEVDPCVVLRGGLVNVARALFEATWERARPYVEPHFEIGALDARILRLLLAGHTDAAVAGKLDLSARTVQRRIQALMRQAGVTTRIQLGWHARHQEWV</sequence>
<keyword evidence="3" id="KW-1185">Reference proteome</keyword>